<evidence type="ECO:0000256" key="5">
    <source>
        <dbReference type="ARBA" id="ARBA00022833"/>
    </source>
</evidence>
<feature type="transmembrane region" description="Helical" evidence="8">
    <location>
        <begin position="9"/>
        <end position="34"/>
    </location>
</feature>
<feature type="region of interest" description="Disordered" evidence="7">
    <location>
        <begin position="176"/>
        <end position="222"/>
    </location>
</feature>
<dbReference type="OrthoDB" id="9781963at2"/>
<dbReference type="AlphaFoldDB" id="A0A108U553"/>
<sequence length="222" mass="24276">MPTDRSEPILFRLFGAPVSFHWSVLLIVLLALLFSRDPATVMSGIAAYLSLIVAHEAGHAWVARHNRLRVYALRIFPLHGVCNYETARTPGQQIAVAWGGVGAQMLLFALAIALSLLSPHLPEPLRSPLGAVVLVWGPMNLLNAILNLLPIAPLDGRTAWGVLPWLLQRLRRKRADHKRPASSMKPAPSTNASSKNAPSNKATSNSGSNDKVVSLDERRKQR</sequence>
<proteinExistence type="inferred from homology"/>
<evidence type="ECO:0000313" key="9">
    <source>
        <dbReference type="EMBL" id="KWS02734.1"/>
    </source>
</evidence>
<keyword evidence="5" id="KW-0862">Zinc</keyword>
<dbReference type="RefSeq" id="WP_036104247.1">
    <property type="nucleotide sequence ID" value="NZ_JAJA02000001.1"/>
</dbReference>
<dbReference type="GO" id="GO:0006508">
    <property type="term" value="P:proteolysis"/>
    <property type="evidence" value="ECO:0007669"/>
    <property type="project" value="UniProtKB-KW"/>
</dbReference>
<accession>A0A108U553</accession>
<evidence type="ECO:0000256" key="4">
    <source>
        <dbReference type="ARBA" id="ARBA00022801"/>
    </source>
</evidence>
<comment type="cofactor">
    <cofactor evidence="1">
        <name>Zn(2+)</name>
        <dbReference type="ChEBI" id="CHEBI:29105"/>
    </cofactor>
</comment>
<feature type="compositionally biased region" description="Polar residues" evidence="7">
    <location>
        <begin position="188"/>
        <end position="211"/>
    </location>
</feature>
<feature type="transmembrane region" description="Helical" evidence="8">
    <location>
        <begin position="40"/>
        <end position="62"/>
    </location>
</feature>
<evidence type="ECO:0000256" key="6">
    <source>
        <dbReference type="ARBA" id="ARBA00023049"/>
    </source>
</evidence>
<reference evidence="9 10" key="1">
    <citation type="journal article" date="2014" name="Genome Announc.">
        <title>Draft Genome Sequence of Lysobacter capsici AZ78, a Bacterium Antagonistic to Plant-Pathogenic Oomycetes.</title>
        <authorList>
            <person name="Puopolo G."/>
            <person name="Sonego P."/>
            <person name="Engelen K."/>
            <person name="Pertot I."/>
        </authorList>
    </citation>
    <scope>NUCLEOTIDE SEQUENCE [LARGE SCALE GENOMIC DNA]</scope>
    <source>
        <strain evidence="9 10">AZ78</strain>
    </source>
</reference>
<feature type="transmembrane region" description="Helical" evidence="8">
    <location>
        <begin position="95"/>
        <end position="117"/>
    </location>
</feature>
<name>A0A108U553_9GAMM</name>
<keyword evidence="8" id="KW-0472">Membrane</keyword>
<keyword evidence="10" id="KW-1185">Reference proteome</keyword>
<keyword evidence="6" id="KW-0482">Metalloprotease</keyword>
<comment type="similarity">
    <text evidence="2">Belongs to the peptidase M50B family.</text>
</comment>
<evidence type="ECO:0000256" key="7">
    <source>
        <dbReference type="SAM" id="MobiDB-lite"/>
    </source>
</evidence>
<evidence type="ECO:0000256" key="8">
    <source>
        <dbReference type="SAM" id="Phobius"/>
    </source>
</evidence>
<dbReference type="PANTHER" id="PTHR39188:SF3">
    <property type="entry name" value="STAGE IV SPORULATION PROTEIN FB"/>
    <property type="match status" value="1"/>
</dbReference>
<evidence type="ECO:0000313" key="10">
    <source>
        <dbReference type="Proteomes" id="UP000023435"/>
    </source>
</evidence>
<dbReference type="PANTHER" id="PTHR39188">
    <property type="entry name" value="MEMBRANE-ASSOCIATED ZINC METALLOPROTEASE M50B"/>
    <property type="match status" value="1"/>
</dbReference>
<feature type="transmembrane region" description="Helical" evidence="8">
    <location>
        <begin position="129"/>
        <end position="149"/>
    </location>
</feature>
<dbReference type="EMBL" id="JAJA02000001">
    <property type="protein sequence ID" value="KWS02734.1"/>
    <property type="molecule type" value="Genomic_DNA"/>
</dbReference>
<comment type="caution">
    <text evidence="9">The sequence shown here is derived from an EMBL/GenBank/DDBJ whole genome shotgun (WGS) entry which is preliminary data.</text>
</comment>
<dbReference type="Proteomes" id="UP000023435">
    <property type="component" value="Unassembled WGS sequence"/>
</dbReference>
<keyword evidence="4" id="KW-0378">Hydrolase</keyword>
<keyword evidence="3" id="KW-0645">Protease</keyword>
<feature type="compositionally biased region" description="Basic and acidic residues" evidence="7">
    <location>
        <begin position="213"/>
        <end position="222"/>
    </location>
</feature>
<keyword evidence="8" id="KW-1133">Transmembrane helix</keyword>
<protein>
    <submittedName>
        <fullName evidence="9">Conserved transmembrane alanine amd leucine rich protein</fullName>
    </submittedName>
</protein>
<evidence type="ECO:0000256" key="2">
    <source>
        <dbReference type="ARBA" id="ARBA00007931"/>
    </source>
</evidence>
<gene>
    <name evidence="9" type="ORF">AZ78_0279</name>
</gene>
<evidence type="ECO:0000256" key="3">
    <source>
        <dbReference type="ARBA" id="ARBA00022670"/>
    </source>
</evidence>
<keyword evidence="8 9" id="KW-0812">Transmembrane</keyword>
<evidence type="ECO:0000256" key="1">
    <source>
        <dbReference type="ARBA" id="ARBA00001947"/>
    </source>
</evidence>
<dbReference type="GO" id="GO:0008237">
    <property type="term" value="F:metallopeptidase activity"/>
    <property type="evidence" value="ECO:0007669"/>
    <property type="project" value="UniProtKB-KW"/>
</dbReference>
<organism evidence="9 10">
    <name type="scientific">Lysobacter capsici AZ78</name>
    <dbReference type="NCBI Taxonomy" id="1444315"/>
    <lineage>
        <taxon>Bacteria</taxon>
        <taxon>Pseudomonadati</taxon>
        <taxon>Pseudomonadota</taxon>
        <taxon>Gammaproteobacteria</taxon>
        <taxon>Lysobacterales</taxon>
        <taxon>Lysobacteraceae</taxon>
        <taxon>Lysobacter</taxon>
    </lineage>
</organism>